<protein>
    <submittedName>
        <fullName evidence="2">Uncharacterized protein</fullName>
    </submittedName>
</protein>
<name>D8TD26_SELML</name>
<feature type="compositionally biased region" description="Acidic residues" evidence="1">
    <location>
        <begin position="129"/>
        <end position="138"/>
    </location>
</feature>
<dbReference type="EMBL" id="GL377725">
    <property type="protein sequence ID" value="EFJ05437.1"/>
    <property type="molecule type" value="Genomic_DNA"/>
</dbReference>
<dbReference type="Gramene" id="EFJ05437">
    <property type="protein sequence ID" value="EFJ05437"/>
    <property type="gene ID" value="SELMODRAFT_431565"/>
</dbReference>
<sequence>MDTQGWYEHAKYKGITRDPLISVPFIRNLLSKLGKDEQWVSYRCQSMLLCGILYGKKGVLLEDDEPKKLAMLENIEDAREFTDFTLPPRMTGQPEMTTPVPPQPSLEHQIRADASPANQIEPASPPPMQEEEIDEEPNEMSKAMLEKKKAEPVKRRKKERAKRINTHKKKKTAEDAEGPLVYGKLLGALKALSARVMGVLQAPARNLLLTLKAYVAKLEEESCS</sequence>
<evidence type="ECO:0000256" key="1">
    <source>
        <dbReference type="SAM" id="MobiDB-lite"/>
    </source>
</evidence>
<dbReference type="KEGG" id="smo:SELMODRAFT_431565"/>
<dbReference type="Proteomes" id="UP000001514">
    <property type="component" value="Unassembled WGS sequence"/>
</dbReference>
<proteinExistence type="predicted"/>
<dbReference type="HOGENOM" id="CLU_1236836_0_0_1"/>
<dbReference type="InParanoid" id="D8TD26"/>
<reference evidence="2 3" key="1">
    <citation type="journal article" date="2011" name="Science">
        <title>The Selaginella genome identifies genetic changes associated with the evolution of vascular plants.</title>
        <authorList>
            <person name="Banks J.A."/>
            <person name="Nishiyama T."/>
            <person name="Hasebe M."/>
            <person name="Bowman J.L."/>
            <person name="Gribskov M."/>
            <person name="dePamphilis C."/>
            <person name="Albert V.A."/>
            <person name="Aono N."/>
            <person name="Aoyama T."/>
            <person name="Ambrose B.A."/>
            <person name="Ashton N.W."/>
            <person name="Axtell M.J."/>
            <person name="Barker E."/>
            <person name="Barker M.S."/>
            <person name="Bennetzen J.L."/>
            <person name="Bonawitz N.D."/>
            <person name="Chapple C."/>
            <person name="Cheng C."/>
            <person name="Correa L.G."/>
            <person name="Dacre M."/>
            <person name="DeBarry J."/>
            <person name="Dreyer I."/>
            <person name="Elias M."/>
            <person name="Engstrom E.M."/>
            <person name="Estelle M."/>
            <person name="Feng L."/>
            <person name="Finet C."/>
            <person name="Floyd S.K."/>
            <person name="Frommer W.B."/>
            <person name="Fujita T."/>
            <person name="Gramzow L."/>
            <person name="Gutensohn M."/>
            <person name="Harholt J."/>
            <person name="Hattori M."/>
            <person name="Heyl A."/>
            <person name="Hirai T."/>
            <person name="Hiwatashi Y."/>
            <person name="Ishikawa M."/>
            <person name="Iwata M."/>
            <person name="Karol K.G."/>
            <person name="Koehler B."/>
            <person name="Kolukisaoglu U."/>
            <person name="Kubo M."/>
            <person name="Kurata T."/>
            <person name="Lalonde S."/>
            <person name="Li K."/>
            <person name="Li Y."/>
            <person name="Litt A."/>
            <person name="Lyons E."/>
            <person name="Manning G."/>
            <person name="Maruyama T."/>
            <person name="Michael T.P."/>
            <person name="Mikami K."/>
            <person name="Miyazaki S."/>
            <person name="Morinaga S."/>
            <person name="Murata T."/>
            <person name="Mueller-Roeber B."/>
            <person name="Nelson D.R."/>
            <person name="Obara M."/>
            <person name="Oguri Y."/>
            <person name="Olmstead R.G."/>
            <person name="Onodera N."/>
            <person name="Petersen B.L."/>
            <person name="Pils B."/>
            <person name="Prigge M."/>
            <person name="Rensing S.A."/>
            <person name="Riano-Pachon D.M."/>
            <person name="Roberts A.W."/>
            <person name="Sato Y."/>
            <person name="Scheller H.V."/>
            <person name="Schulz B."/>
            <person name="Schulz C."/>
            <person name="Shakirov E.V."/>
            <person name="Shibagaki N."/>
            <person name="Shinohara N."/>
            <person name="Shippen D.E."/>
            <person name="Soerensen I."/>
            <person name="Sotooka R."/>
            <person name="Sugimoto N."/>
            <person name="Sugita M."/>
            <person name="Sumikawa N."/>
            <person name="Tanurdzic M."/>
            <person name="Theissen G."/>
            <person name="Ulvskov P."/>
            <person name="Wakazuki S."/>
            <person name="Weng J.K."/>
            <person name="Willats W.W."/>
            <person name="Wipf D."/>
            <person name="Wolf P.G."/>
            <person name="Yang L."/>
            <person name="Zimmer A.D."/>
            <person name="Zhu Q."/>
            <person name="Mitros T."/>
            <person name="Hellsten U."/>
            <person name="Loque D."/>
            <person name="Otillar R."/>
            <person name="Salamov A."/>
            <person name="Schmutz J."/>
            <person name="Shapiro H."/>
            <person name="Lindquist E."/>
            <person name="Lucas S."/>
            <person name="Rokhsar D."/>
            <person name="Grigoriev I.V."/>
        </authorList>
    </citation>
    <scope>NUCLEOTIDE SEQUENCE [LARGE SCALE GENOMIC DNA]</scope>
</reference>
<dbReference type="AlphaFoldDB" id="D8TD26"/>
<accession>D8TD26</accession>
<evidence type="ECO:0000313" key="3">
    <source>
        <dbReference type="Proteomes" id="UP000001514"/>
    </source>
</evidence>
<keyword evidence="3" id="KW-1185">Reference proteome</keyword>
<evidence type="ECO:0000313" key="2">
    <source>
        <dbReference type="EMBL" id="EFJ05437.1"/>
    </source>
</evidence>
<feature type="compositionally biased region" description="Basic and acidic residues" evidence="1">
    <location>
        <begin position="144"/>
        <end position="153"/>
    </location>
</feature>
<gene>
    <name evidence="2" type="ORF">SELMODRAFT_431565</name>
</gene>
<feature type="compositionally biased region" description="Basic residues" evidence="1">
    <location>
        <begin position="154"/>
        <end position="171"/>
    </location>
</feature>
<dbReference type="Gene3D" id="6.10.250.290">
    <property type="match status" value="1"/>
</dbReference>
<organism evidence="3">
    <name type="scientific">Selaginella moellendorffii</name>
    <name type="common">Spikemoss</name>
    <dbReference type="NCBI Taxonomy" id="88036"/>
    <lineage>
        <taxon>Eukaryota</taxon>
        <taxon>Viridiplantae</taxon>
        <taxon>Streptophyta</taxon>
        <taxon>Embryophyta</taxon>
        <taxon>Tracheophyta</taxon>
        <taxon>Lycopodiopsida</taxon>
        <taxon>Selaginellales</taxon>
        <taxon>Selaginellaceae</taxon>
        <taxon>Selaginella</taxon>
    </lineage>
</organism>
<feature type="region of interest" description="Disordered" evidence="1">
    <location>
        <begin position="85"/>
        <end position="175"/>
    </location>
</feature>